<accession>A0A9P5Q4Y2</accession>
<dbReference type="InterPro" id="IPR036047">
    <property type="entry name" value="F-box-like_dom_sf"/>
</dbReference>
<dbReference type="SUPFAM" id="SSF81383">
    <property type="entry name" value="F-box domain"/>
    <property type="match status" value="1"/>
</dbReference>
<proteinExistence type="predicted"/>
<organism evidence="1 2">
    <name type="scientific">Rhodocollybia butyracea</name>
    <dbReference type="NCBI Taxonomy" id="206335"/>
    <lineage>
        <taxon>Eukaryota</taxon>
        <taxon>Fungi</taxon>
        <taxon>Dikarya</taxon>
        <taxon>Basidiomycota</taxon>
        <taxon>Agaricomycotina</taxon>
        <taxon>Agaricomycetes</taxon>
        <taxon>Agaricomycetidae</taxon>
        <taxon>Agaricales</taxon>
        <taxon>Marasmiineae</taxon>
        <taxon>Omphalotaceae</taxon>
        <taxon>Rhodocollybia</taxon>
    </lineage>
</organism>
<dbReference type="AlphaFoldDB" id="A0A9P5Q4Y2"/>
<reference evidence="1" key="1">
    <citation type="submission" date="2020-11" db="EMBL/GenBank/DDBJ databases">
        <authorList>
            <consortium name="DOE Joint Genome Institute"/>
            <person name="Ahrendt S."/>
            <person name="Riley R."/>
            <person name="Andreopoulos W."/>
            <person name="Labutti K."/>
            <person name="Pangilinan J."/>
            <person name="Ruiz-Duenas F.J."/>
            <person name="Barrasa J.M."/>
            <person name="Sanchez-Garcia M."/>
            <person name="Camarero S."/>
            <person name="Miyauchi S."/>
            <person name="Serrano A."/>
            <person name="Linde D."/>
            <person name="Babiker R."/>
            <person name="Drula E."/>
            <person name="Ayuso-Fernandez I."/>
            <person name="Pacheco R."/>
            <person name="Padilla G."/>
            <person name="Ferreira P."/>
            <person name="Barriuso J."/>
            <person name="Kellner H."/>
            <person name="Castanera R."/>
            <person name="Alfaro M."/>
            <person name="Ramirez L."/>
            <person name="Pisabarro A.G."/>
            <person name="Kuo A."/>
            <person name="Tritt A."/>
            <person name="Lipzen A."/>
            <person name="He G."/>
            <person name="Yan M."/>
            <person name="Ng V."/>
            <person name="Cullen D."/>
            <person name="Martin F."/>
            <person name="Rosso M.-N."/>
            <person name="Henrissat B."/>
            <person name="Hibbett D."/>
            <person name="Martinez A.T."/>
            <person name="Grigoriev I.V."/>
        </authorList>
    </citation>
    <scope>NUCLEOTIDE SEQUENCE</scope>
    <source>
        <strain evidence="1">AH 40177</strain>
    </source>
</reference>
<keyword evidence="2" id="KW-1185">Reference proteome</keyword>
<evidence type="ECO:0000313" key="2">
    <source>
        <dbReference type="Proteomes" id="UP000772434"/>
    </source>
</evidence>
<evidence type="ECO:0000313" key="1">
    <source>
        <dbReference type="EMBL" id="KAF9074677.1"/>
    </source>
</evidence>
<evidence type="ECO:0008006" key="3">
    <source>
        <dbReference type="Google" id="ProtNLM"/>
    </source>
</evidence>
<comment type="caution">
    <text evidence="1">The sequence shown here is derived from an EMBL/GenBank/DDBJ whole genome shotgun (WGS) entry which is preliminary data.</text>
</comment>
<dbReference type="OrthoDB" id="2830556at2759"/>
<sequence>MANPYDEVAIYQFPHEIFHCIFSFLVSEDLHELVSQRWRDIAREYPPIWTNIRIFHFRDSQREMVRDLISRTKGLPLHITLEYNQYLTAPQMRNCWEILLAIMSCSSRWEALRIVVNEDLFMQICANFGGRKVPLLQRLELIAVGHSRSLLNYDLPESDISFMYLELSQAYLLKHLVLSRICLRMPSPAYMLQLESLSLDHIPATYMLDRPGLPADDPPLQTRLRNLSLTGVLISDSTLDPRAYLTEYTAFLVTLSLSGVHGRPALAVTSMLRQISTTTLRELSICDVDSVFWTGFSRSMLDPVIPRYPRLQKLHLEDIKRAESRELFNHNFPNLEILDLFNAHFTNTLTKRAVFPHLHTLRVRGVLYKELCDVVDLRIENNIPLTTLEVDTPQFLDLSSLAWLQRKVPNFKRMVNA</sequence>
<name>A0A9P5Q4Y2_9AGAR</name>
<dbReference type="EMBL" id="JADNRY010000012">
    <property type="protein sequence ID" value="KAF9074677.1"/>
    <property type="molecule type" value="Genomic_DNA"/>
</dbReference>
<dbReference type="Proteomes" id="UP000772434">
    <property type="component" value="Unassembled WGS sequence"/>
</dbReference>
<dbReference type="Gene3D" id="3.80.10.10">
    <property type="entry name" value="Ribonuclease Inhibitor"/>
    <property type="match status" value="1"/>
</dbReference>
<gene>
    <name evidence="1" type="ORF">BDP27DRAFT_146620</name>
</gene>
<protein>
    <recommendedName>
        <fullName evidence="3">F-box domain-containing protein</fullName>
    </recommendedName>
</protein>
<dbReference type="InterPro" id="IPR032675">
    <property type="entry name" value="LRR_dom_sf"/>
</dbReference>
<dbReference type="Gene3D" id="1.20.1280.50">
    <property type="match status" value="1"/>
</dbReference>
<dbReference type="SUPFAM" id="SSF52058">
    <property type="entry name" value="L domain-like"/>
    <property type="match status" value="1"/>
</dbReference>